<protein>
    <submittedName>
        <fullName evidence="3">Uncharacterized protein</fullName>
    </submittedName>
</protein>
<comment type="caution">
    <text evidence="3">The sequence shown here is derived from an EMBL/GenBank/DDBJ whole genome shotgun (WGS) entry which is preliminary data.</text>
</comment>
<gene>
    <name evidence="3" type="ORF">Cgig2_019512</name>
</gene>
<keyword evidence="1" id="KW-0175">Coiled coil</keyword>
<feature type="coiled-coil region" evidence="1">
    <location>
        <begin position="576"/>
        <end position="621"/>
    </location>
</feature>
<reference evidence="3" key="1">
    <citation type="submission" date="2022-04" db="EMBL/GenBank/DDBJ databases">
        <title>Carnegiea gigantea Genome sequencing and assembly v2.</title>
        <authorList>
            <person name="Copetti D."/>
            <person name="Sanderson M.J."/>
            <person name="Burquez A."/>
            <person name="Wojciechowski M.F."/>
        </authorList>
    </citation>
    <scope>NUCLEOTIDE SEQUENCE</scope>
    <source>
        <strain evidence="3">SGP5-SGP5p</strain>
        <tissue evidence="3">Aerial part</tissue>
    </source>
</reference>
<dbReference type="OrthoDB" id="1719803at2759"/>
<accession>A0A9Q1KQ50</accession>
<feature type="region of interest" description="Disordered" evidence="2">
    <location>
        <begin position="757"/>
        <end position="779"/>
    </location>
</feature>
<feature type="coiled-coil region" evidence="1">
    <location>
        <begin position="164"/>
        <end position="255"/>
    </location>
</feature>
<proteinExistence type="predicted"/>
<feature type="coiled-coil region" evidence="1">
    <location>
        <begin position="305"/>
        <end position="332"/>
    </location>
</feature>
<organism evidence="3 4">
    <name type="scientific">Carnegiea gigantea</name>
    <dbReference type="NCBI Taxonomy" id="171969"/>
    <lineage>
        <taxon>Eukaryota</taxon>
        <taxon>Viridiplantae</taxon>
        <taxon>Streptophyta</taxon>
        <taxon>Embryophyta</taxon>
        <taxon>Tracheophyta</taxon>
        <taxon>Spermatophyta</taxon>
        <taxon>Magnoliopsida</taxon>
        <taxon>eudicotyledons</taxon>
        <taxon>Gunneridae</taxon>
        <taxon>Pentapetalae</taxon>
        <taxon>Caryophyllales</taxon>
        <taxon>Cactineae</taxon>
        <taxon>Cactaceae</taxon>
        <taxon>Cactoideae</taxon>
        <taxon>Echinocereeae</taxon>
        <taxon>Carnegiea</taxon>
    </lineage>
</organism>
<dbReference type="PANTHER" id="PTHR35712:SF1">
    <property type="entry name" value="MYOSIN HEAVY CHAIN-LIKE PROTEIN"/>
    <property type="match status" value="1"/>
</dbReference>
<name>A0A9Q1KQ50_9CARY</name>
<dbReference type="EMBL" id="JAKOGI010000038">
    <property type="protein sequence ID" value="KAJ8447518.1"/>
    <property type="molecule type" value="Genomic_DNA"/>
</dbReference>
<dbReference type="Proteomes" id="UP001153076">
    <property type="component" value="Unassembled WGS sequence"/>
</dbReference>
<evidence type="ECO:0000313" key="4">
    <source>
        <dbReference type="Proteomes" id="UP001153076"/>
    </source>
</evidence>
<feature type="region of interest" description="Disordered" evidence="2">
    <location>
        <begin position="1"/>
        <end position="43"/>
    </location>
</feature>
<keyword evidence="4" id="KW-1185">Reference proteome</keyword>
<evidence type="ECO:0000313" key="3">
    <source>
        <dbReference type="EMBL" id="KAJ8447518.1"/>
    </source>
</evidence>
<sequence length="808" mass="91104">MFCFDFPSSHPEQPPWQPREGKAEKKGRKKKKDMDEGSSRNEALRARIQQLERERDELHKEIEQLCMQKAGPSYIAVATQMHFRRTAGLEQEIENLKNKLESCVKENSDLKQQLSEAKRITNAEAIKQLELLNGVVATASAERDHAMMEAVKAKEDEDLMSQKLHDAGKRTSGLEQEVENLKKKLESCAQENSDIKKNLSEAKTITNTELAKQLELFNGVFATASAERDHAKMEVENLKKKLEFCTQENSDIKKELSEAKTITKHLDQLHKLEVTKNTEVVKQLELLHGIVATASAERDHAMMEALKAKENKELISQKLHDAEERLQELTLGCIETQEHLMSLQFKLAKQEQQMDIFRKAISLFCLRLPALPKCFEWLTINKFYKIREHAGRGIQEEKRGWDNDSGNIGLDDKCACLYNDPLEAWSFNGHQEAFTADYIAALQEQLVTLRCYIDDHQDKLQMILSNKLMTEGVSLLREYHAQQRIQIMDLLDDGKSYLQAVVVSIEEKLGNLSAGSGSAVVTEVTSSAPNVQPDDSSKTMGQALQEKHVPIDLNSYQVSALLLLSQQEERHLLEVRTALRGTLDELQRNLKQAMEEKVDALMELAEVKQEYQLLLERTIQERQDSLTGSSEGRKLAAGRDGKLKNLLKRKTSLKRWFSAKENISPVVDPQAGQEGSLTSSRSNLGLDDARLQIENATLKDNIQSLKCLTSNVHKLRLSLMQAKKTPVSEGTNDGTLRLLDEIIWEAELVKNALGSPFWPGEGDTDSSDDVIAEKDHEDSKSDSVFAAGLEMIELLLLATQITKGKIGE</sequence>
<dbReference type="PANTHER" id="PTHR35712">
    <property type="entry name" value="MYOSIN HEAVY CHAIN-LIKE PROTEIN"/>
    <property type="match status" value="1"/>
</dbReference>
<evidence type="ECO:0000256" key="2">
    <source>
        <dbReference type="SAM" id="MobiDB-lite"/>
    </source>
</evidence>
<dbReference type="Gene3D" id="1.20.5.1160">
    <property type="entry name" value="Vasodilator-stimulated phosphoprotein"/>
    <property type="match status" value="1"/>
</dbReference>
<feature type="compositionally biased region" description="Basic and acidic residues" evidence="2">
    <location>
        <begin position="32"/>
        <end position="43"/>
    </location>
</feature>
<dbReference type="AlphaFoldDB" id="A0A9Q1KQ50"/>
<evidence type="ECO:0000256" key="1">
    <source>
        <dbReference type="SAM" id="Coils"/>
    </source>
</evidence>